<organism evidence="1 2">
    <name type="scientific">Ambrosiozyma monospora</name>
    <name type="common">Yeast</name>
    <name type="synonym">Endomycopsis monosporus</name>
    <dbReference type="NCBI Taxonomy" id="43982"/>
    <lineage>
        <taxon>Eukaryota</taxon>
        <taxon>Fungi</taxon>
        <taxon>Dikarya</taxon>
        <taxon>Ascomycota</taxon>
        <taxon>Saccharomycotina</taxon>
        <taxon>Pichiomycetes</taxon>
        <taxon>Pichiales</taxon>
        <taxon>Pichiaceae</taxon>
        <taxon>Ambrosiozyma</taxon>
    </lineage>
</organism>
<gene>
    <name evidence="1" type="ORF">Amon02_000204500</name>
</gene>
<dbReference type="EMBL" id="BSXS01001126">
    <property type="protein sequence ID" value="GME75153.1"/>
    <property type="molecule type" value="Genomic_DNA"/>
</dbReference>
<accession>A0ACB5SWJ7</accession>
<reference evidence="1" key="1">
    <citation type="submission" date="2023-04" db="EMBL/GenBank/DDBJ databases">
        <title>Ambrosiozyma monospora NBRC 10751.</title>
        <authorList>
            <person name="Ichikawa N."/>
            <person name="Sato H."/>
            <person name="Tonouchi N."/>
        </authorList>
    </citation>
    <scope>NUCLEOTIDE SEQUENCE</scope>
    <source>
        <strain evidence="1">NBRC 10751</strain>
    </source>
</reference>
<protein>
    <submittedName>
        <fullName evidence="1">Unnamed protein product</fullName>
    </submittedName>
</protein>
<evidence type="ECO:0000313" key="2">
    <source>
        <dbReference type="Proteomes" id="UP001165064"/>
    </source>
</evidence>
<evidence type="ECO:0000313" key="1">
    <source>
        <dbReference type="EMBL" id="GME75153.1"/>
    </source>
</evidence>
<comment type="caution">
    <text evidence="1">The sequence shown here is derived from an EMBL/GenBank/DDBJ whole genome shotgun (WGS) entry which is preliminary data.</text>
</comment>
<proteinExistence type="predicted"/>
<name>A0ACB5SWJ7_AMBMO</name>
<dbReference type="Proteomes" id="UP001165064">
    <property type="component" value="Unassembled WGS sequence"/>
</dbReference>
<sequence>MVKVKEIPQTAAIAWSHSANPLLATGTLAGVMDDTFSSESVLQIHDPFAKESDKKPLAEGSIEGKFHSLSWSKPYDAYSKGLLAGGLENGLIQLWNSDEFLKNSDIKSSHVTDLKKHTSGVLKVAFNPIQHHILASSGHKGEIFVWDTKKSTSFTPGQAISPLDKVSSLSWNNSMSHIFASAGNTGYASIWDLKAKREVLQLTYSGANLSVVEWHPTQSTKLVTASDTDSSPVILTWDLRNASTPEQELKGHRKGVLSLDWCLQDPEFLLSSGKDDATFLWNPIKGYKLCEYPSLPNWVHEAKFAPALPDVIARASYDKRIIIDTLQDTTTPDKVQVKTSDEKDFWNTLSTTDTQVPVVSVNQAPAWLKRPTSVNFGFGGKIVVVSKTGDSTSSINISKIVQKDSSIEEYATRLSTAIQTNDFKALVEDKEESHDWDMIKKVLKDGHLSLLKDQLPTQTPSEDDGSKEDDLDADVNDDDFFSQLADAKANGAVDGALKKSAAVEYLPKGNFKLFDAANEFENDVIKSLLAGEKEKSLDLCISNDKILEALVLSLNGTESMKKKAQNAYFSKYASGTSLARILYSASNDNLADIVENADVESWKEIASSVLALNSGKPSFAENITKLGDRILDSSMSESRDNAIACYIAGGALDKVTDIWISELPELESYFTKNEGSSTKTPYEARFKALGEVVEKIISCVSSIKEIDDSKLTVSGATFKEFAEGLVNNGYYELAYKLLGKIPESVPGVKLEKERISKAFIVKTTARPATTSRTQATSRVQPTARASYSVTPATKQSISAYPVPIAHAPAGPKFSSSPVANHAIPTAGGRKSITNPYSIPQATIVPVNPVNPFQAQQSSAAAARMSPVNSHASLSNRGSVSRPANPYAPRTAVDSMRESPLPSNASLAPGYPASNFVSESPKPPSFKRDQGGWNDLPSALSTKPAAKRNGQPTVPSAYQHAQKQDGYRGRTVSQPPAMPAPPRSVSRASTNGNFAQAPPMPQPPALNSHKSSNKYEPTRPPSTPSTPSRMRSPISHGHPPQRPPSVNPYAPKPEVNEPMRIPVAHPNISQAPVNHSSSPVLSHRNPYAPKPEAANNHTFAAPVPPPVRPMSAASTYSGVAPLPPHNPYAPTAPVNNFAPPAPAGSSYAPPPAHNASFVSPPPPTNCCRQWPRQVPSR</sequence>
<keyword evidence="2" id="KW-1185">Reference proteome</keyword>